<dbReference type="EMBL" id="LFZX01000329">
    <property type="protein sequence ID" value="KNC65279.1"/>
    <property type="molecule type" value="Genomic_DNA"/>
</dbReference>
<dbReference type="AlphaFoldDB" id="A0A0L0ELD9"/>
<proteinExistence type="predicted"/>
<name>A0A0L0ELD9_9GAMM</name>
<dbReference type="Proteomes" id="UP000036850">
    <property type="component" value="Unassembled WGS sequence"/>
</dbReference>
<organism evidence="1 2">
    <name type="scientific">Pseudoalteromonas rubra</name>
    <dbReference type="NCBI Taxonomy" id="43658"/>
    <lineage>
        <taxon>Bacteria</taxon>
        <taxon>Pseudomonadati</taxon>
        <taxon>Pseudomonadota</taxon>
        <taxon>Gammaproteobacteria</taxon>
        <taxon>Alteromonadales</taxon>
        <taxon>Pseudoalteromonadaceae</taxon>
        <taxon>Pseudoalteromonas</taxon>
    </lineage>
</organism>
<comment type="caution">
    <text evidence="1">The sequence shown here is derived from an EMBL/GenBank/DDBJ whole genome shotgun (WGS) entry which is preliminary data.</text>
</comment>
<evidence type="ECO:0000313" key="1">
    <source>
        <dbReference type="EMBL" id="KNC65279.1"/>
    </source>
</evidence>
<gene>
    <name evidence="1" type="ORF">AC626_24110</name>
</gene>
<reference evidence="2" key="1">
    <citation type="submission" date="2015-07" db="EMBL/GenBank/DDBJ databases">
        <title>Draft genome sequence of a Pseudoalteromonas rubra strain, OCN096, isolated from Kaneohe Bay, Oahu, Hawaii.</title>
        <authorList>
            <person name="Beurmann S."/>
            <person name="Ushijima B."/>
            <person name="Belcaid M."/>
            <person name="Callahan S.M."/>
            <person name="Aeby G.S."/>
        </authorList>
    </citation>
    <scope>NUCLEOTIDE SEQUENCE [LARGE SCALE GENOMIC DNA]</scope>
    <source>
        <strain evidence="2">OCN096</strain>
    </source>
</reference>
<dbReference type="PATRIC" id="fig|43658.6.peg.3958"/>
<evidence type="ECO:0000313" key="2">
    <source>
        <dbReference type="Proteomes" id="UP000036850"/>
    </source>
</evidence>
<sequence>MTLVVAGSTDSNSRVKLTGYADNTETVSVELTPPAGLGPGSNFSFTRSSDFNNALWQNVDVVEITFPDADVTMIMILATR</sequence>
<accession>A0A0L0ELD9</accession>
<protein>
    <submittedName>
        <fullName evidence="1">Uncharacterized protein</fullName>
    </submittedName>
</protein>